<accession>A0ABX8EAP7</accession>
<dbReference type="Proteomes" id="UP000677126">
    <property type="component" value="Chromosome"/>
</dbReference>
<keyword evidence="1" id="KW-0732">Signal</keyword>
<evidence type="ECO:0000256" key="1">
    <source>
        <dbReference type="SAM" id="SignalP"/>
    </source>
</evidence>
<proteinExistence type="predicted"/>
<feature type="chain" id="PRO_5046091553" evidence="1">
    <location>
        <begin position="32"/>
        <end position="140"/>
    </location>
</feature>
<evidence type="ECO:0000313" key="3">
    <source>
        <dbReference type="Proteomes" id="UP000677126"/>
    </source>
</evidence>
<evidence type="ECO:0000313" key="2">
    <source>
        <dbReference type="EMBL" id="QVM86282.1"/>
    </source>
</evidence>
<protein>
    <submittedName>
        <fullName evidence="2">Uncharacterized protein</fullName>
    </submittedName>
</protein>
<feature type="signal peptide" evidence="1">
    <location>
        <begin position="1"/>
        <end position="31"/>
    </location>
</feature>
<keyword evidence="3" id="KW-1185">Reference proteome</keyword>
<name>A0ABX8EAP7_9SPHN</name>
<organism evidence="2 3">
    <name type="scientific">Novosphingobium decolorationis</name>
    <dbReference type="NCBI Taxonomy" id="2698673"/>
    <lineage>
        <taxon>Bacteria</taxon>
        <taxon>Pseudomonadati</taxon>
        <taxon>Pseudomonadota</taxon>
        <taxon>Alphaproteobacteria</taxon>
        <taxon>Sphingomonadales</taxon>
        <taxon>Sphingomonadaceae</taxon>
        <taxon>Novosphingobium</taxon>
    </lineage>
</organism>
<reference evidence="2 3" key="1">
    <citation type="journal article" date="2021" name="Int. J. Syst. Evol. Microbiol.">
        <title>Novosphingobium decolorationis sp. nov., an aniline blue-decolourizing bacterium isolated from East Pacific sediment.</title>
        <authorList>
            <person name="Chen X."/>
            <person name="Dong B."/>
            <person name="Chen T."/>
            <person name="Ren N."/>
            <person name="Wang J."/>
            <person name="Xu Y."/>
            <person name="Yang J."/>
            <person name="Zhu S."/>
            <person name="Chen J."/>
        </authorList>
    </citation>
    <scope>NUCLEOTIDE SEQUENCE [LARGE SCALE GENOMIC DNA]</scope>
    <source>
        <strain evidence="2 3">502str22</strain>
    </source>
</reference>
<sequence>METRAMKARFAVLAAGLAAAASLVSAPAAMAKEKLTGEEELAKMLEGRTAGEPVKCISYSRLNNATIIEKTAIVYKVGSTLYVNRPTNADLLDDNDILVTRIFGSQLCNVDTIQLRDRMTPNMWSGFVGLREFVPYKKAK</sequence>
<dbReference type="EMBL" id="CP054856">
    <property type="protein sequence ID" value="QVM86282.1"/>
    <property type="molecule type" value="Genomic_DNA"/>
</dbReference>
<gene>
    <name evidence="2" type="ORF">HT578_16590</name>
</gene>